<evidence type="ECO:0000259" key="11">
    <source>
        <dbReference type="PROSITE" id="PS50850"/>
    </source>
</evidence>
<evidence type="ECO:0000256" key="2">
    <source>
        <dbReference type="ARBA" id="ARBA00010992"/>
    </source>
</evidence>
<dbReference type="PROSITE" id="PS00217">
    <property type="entry name" value="SUGAR_TRANSPORT_2"/>
    <property type="match status" value="1"/>
</dbReference>
<feature type="transmembrane region" description="Helical" evidence="10">
    <location>
        <begin position="246"/>
        <end position="270"/>
    </location>
</feature>
<keyword evidence="4" id="KW-1003">Cell membrane</keyword>
<evidence type="ECO:0000256" key="3">
    <source>
        <dbReference type="ARBA" id="ARBA00022448"/>
    </source>
</evidence>
<feature type="domain" description="Major facilitator superfamily (MFS) profile" evidence="11">
    <location>
        <begin position="10"/>
        <end position="431"/>
    </location>
</feature>
<evidence type="ECO:0000256" key="7">
    <source>
        <dbReference type="ARBA" id="ARBA00022989"/>
    </source>
</evidence>
<evidence type="ECO:0000256" key="9">
    <source>
        <dbReference type="RuleBase" id="RU003346"/>
    </source>
</evidence>
<dbReference type="Gene3D" id="1.20.1250.20">
    <property type="entry name" value="MFS general substrate transporter like domains"/>
    <property type="match status" value="1"/>
</dbReference>
<evidence type="ECO:0000313" key="12">
    <source>
        <dbReference type="EMBL" id="GEO24050.1"/>
    </source>
</evidence>
<feature type="transmembrane region" description="Helical" evidence="10">
    <location>
        <begin position="46"/>
        <end position="65"/>
    </location>
</feature>
<keyword evidence="5" id="KW-0762">Sugar transport</keyword>
<keyword evidence="3 9" id="KW-0813">Transport</keyword>
<dbReference type="FunFam" id="1.20.1250.20:FF:000218">
    <property type="entry name" value="facilitated trehalose transporter Tret1"/>
    <property type="match status" value="1"/>
</dbReference>
<dbReference type="AlphaFoldDB" id="A0A512CJ81"/>
<dbReference type="PROSITE" id="PS50850">
    <property type="entry name" value="MFS"/>
    <property type="match status" value="1"/>
</dbReference>
<dbReference type="PANTHER" id="PTHR48020">
    <property type="entry name" value="PROTON MYO-INOSITOL COTRANSPORTER"/>
    <property type="match status" value="1"/>
</dbReference>
<keyword evidence="13" id="KW-1185">Reference proteome</keyword>
<comment type="subcellular location">
    <subcellularLocation>
        <location evidence="1">Cell membrane</location>
        <topology evidence="1">Multi-pass membrane protein</topology>
    </subcellularLocation>
</comment>
<dbReference type="InterPro" id="IPR020846">
    <property type="entry name" value="MFS_dom"/>
</dbReference>
<organism evidence="12 13">
    <name type="scientific">Cyclobacterium qasimii</name>
    <dbReference type="NCBI Taxonomy" id="1350429"/>
    <lineage>
        <taxon>Bacteria</taxon>
        <taxon>Pseudomonadati</taxon>
        <taxon>Bacteroidota</taxon>
        <taxon>Cytophagia</taxon>
        <taxon>Cytophagales</taxon>
        <taxon>Cyclobacteriaceae</taxon>
        <taxon>Cyclobacterium</taxon>
    </lineage>
</organism>
<dbReference type="InterPro" id="IPR005829">
    <property type="entry name" value="Sugar_transporter_CS"/>
</dbReference>
<dbReference type="RefSeq" id="WP_020890760.1">
    <property type="nucleotide sequence ID" value="NZ_BJYV01000035.1"/>
</dbReference>
<feature type="transmembrane region" description="Helical" evidence="10">
    <location>
        <begin position="167"/>
        <end position="187"/>
    </location>
</feature>
<dbReference type="GO" id="GO:0005886">
    <property type="term" value="C:plasma membrane"/>
    <property type="evidence" value="ECO:0007669"/>
    <property type="project" value="UniProtKB-SubCell"/>
</dbReference>
<dbReference type="PANTHER" id="PTHR48020:SF12">
    <property type="entry name" value="PROTON MYO-INOSITOL COTRANSPORTER"/>
    <property type="match status" value="1"/>
</dbReference>
<proteinExistence type="inferred from homology"/>
<evidence type="ECO:0000256" key="1">
    <source>
        <dbReference type="ARBA" id="ARBA00004651"/>
    </source>
</evidence>
<evidence type="ECO:0000256" key="8">
    <source>
        <dbReference type="ARBA" id="ARBA00023136"/>
    </source>
</evidence>
<comment type="similarity">
    <text evidence="2 9">Belongs to the major facilitator superfamily. Sugar transporter (TC 2.A.1.1) family.</text>
</comment>
<protein>
    <submittedName>
        <fullName evidence="12">MFS transporter</fullName>
    </submittedName>
</protein>
<keyword evidence="6 10" id="KW-0812">Transmembrane</keyword>
<evidence type="ECO:0000256" key="10">
    <source>
        <dbReference type="SAM" id="Phobius"/>
    </source>
</evidence>
<sequence length="447" mass="49497">MKINSYVLFLSLVAALGGFLFGFDTAVISGAERQIQELWSLSDWSHGLAIAIALYGTVIGALFGGIPADKFGRKKSLIWIGILFFISAVGSAIAPEIYSFMAFRFIGGLGVGASSVVAPMYISEISPAKNRGQLVALYQFNLVFGILMAYLSNYLIDLNLEENSWRWMLGMEAIPAFIYTILVMRVPQSPRWLIAKKGDFENAEKILKRTDPEGVEEAVRLALEEKKENKLQVGFMALFNKKYIKITMLAIFIALFNQLSGINAIIYFAPRIFDMAGISAESALLSTVGIGVVNIVATMLGLFLIDRIGRKKLMYIGSVGYIISLLLIAYSFSGADINSSFLPIFVFMFIASHAVGQGAVIWVFISEIFPNELRAHGQSMGCFTHWILAAIVANIFPLMANQFGPMVIFGFFAVMMVLQFIWVFVKMPETKGRSLEEIQKEFVKDNG</sequence>
<feature type="transmembrane region" description="Helical" evidence="10">
    <location>
        <begin position="282"/>
        <end position="305"/>
    </location>
</feature>
<dbReference type="Proteomes" id="UP000321301">
    <property type="component" value="Unassembled WGS sequence"/>
</dbReference>
<dbReference type="InterPro" id="IPR036259">
    <property type="entry name" value="MFS_trans_sf"/>
</dbReference>
<feature type="transmembrane region" description="Helical" evidence="10">
    <location>
        <begin position="381"/>
        <end position="400"/>
    </location>
</feature>
<feature type="transmembrane region" description="Helical" evidence="10">
    <location>
        <begin position="134"/>
        <end position="155"/>
    </location>
</feature>
<dbReference type="NCBIfam" id="TIGR00879">
    <property type="entry name" value="SP"/>
    <property type="match status" value="1"/>
</dbReference>
<feature type="transmembrane region" description="Helical" evidence="10">
    <location>
        <begin position="312"/>
        <end position="332"/>
    </location>
</feature>
<feature type="transmembrane region" description="Helical" evidence="10">
    <location>
        <begin position="77"/>
        <end position="95"/>
    </location>
</feature>
<gene>
    <name evidence="12" type="primary">xylE</name>
    <name evidence="12" type="ORF">CQA01_45840</name>
</gene>
<name>A0A512CJ81_9BACT</name>
<keyword evidence="7 10" id="KW-1133">Transmembrane helix</keyword>
<evidence type="ECO:0000313" key="13">
    <source>
        <dbReference type="Proteomes" id="UP000321301"/>
    </source>
</evidence>
<feature type="transmembrane region" description="Helical" evidence="10">
    <location>
        <begin position="406"/>
        <end position="425"/>
    </location>
</feature>
<dbReference type="SUPFAM" id="SSF103473">
    <property type="entry name" value="MFS general substrate transporter"/>
    <property type="match status" value="1"/>
</dbReference>
<feature type="transmembrane region" description="Helical" evidence="10">
    <location>
        <begin position="101"/>
        <end position="122"/>
    </location>
</feature>
<comment type="caution">
    <text evidence="12">The sequence shown here is derived from an EMBL/GenBank/DDBJ whole genome shotgun (WGS) entry which is preliminary data.</text>
</comment>
<evidence type="ECO:0000256" key="6">
    <source>
        <dbReference type="ARBA" id="ARBA00022692"/>
    </source>
</evidence>
<dbReference type="Pfam" id="PF00083">
    <property type="entry name" value="Sugar_tr"/>
    <property type="match status" value="1"/>
</dbReference>
<evidence type="ECO:0000256" key="5">
    <source>
        <dbReference type="ARBA" id="ARBA00022597"/>
    </source>
</evidence>
<dbReference type="EMBL" id="BJYV01000035">
    <property type="protein sequence ID" value="GEO24050.1"/>
    <property type="molecule type" value="Genomic_DNA"/>
</dbReference>
<dbReference type="InterPro" id="IPR050814">
    <property type="entry name" value="Myo-inositol_Transporter"/>
</dbReference>
<dbReference type="PRINTS" id="PR00171">
    <property type="entry name" value="SUGRTRNSPORT"/>
</dbReference>
<dbReference type="GO" id="GO:0022857">
    <property type="term" value="F:transmembrane transporter activity"/>
    <property type="evidence" value="ECO:0007669"/>
    <property type="project" value="InterPro"/>
</dbReference>
<evidence type="ECO:0000256" key="4">
    <source>
        <dbReference type="ARBA" id="ARBA00022475"/>
    </source>
</evidence>
<accession>A0A512CJ81</accession>
<dbReference type="PROSITE" id="PS00216">
    <property type="entry name" value="SUGAR_TRANSPORT_1"/>
    <property type="match status" value="2"/>
</dbReference>
<feature type="transmembrane region" description="Helical" evidence="10">
    <location>
        <begin position="344"/>
        <end position="369"/>
    </location>
</feature>
<keyword evidence="8 10" id="KW-0472">Membrane</keyword>
<dbReference type="InterPro" id="IPR003663">
    <property type="entry name" value="Sugar/inositol_transpt"/>
</dbReference>
<reference evidence="12 13" key="1">
    <citation type="submission" date="2019-07" db="EMBL/GenBank/DDBJ databases">
        <title>Whole genome shotgun sequence of Cyclobacterium qasimii NBRC 106168.</title>
        <authorList>
            <person name="Hosoyama A."/>
            <person name="Uohara A."/>
            <person name="Ohji S."/>
            <person name="Ichikawa N."/>
        </authorList>
    </citation>
    <scope>NUCLEOTIDE SEQUENCE [LARGE SCALE GENOMIC DNA]</scope>
    <source>
        <strain evidence="12 13">NBRC 106168</strain>
    </source>
</reference>
<dbReference type="InterPro" id="IPR005828">
    <property type="entry name" value="MFS_sugar_transport-like"/>
</dbReference>